<name>A0A6M0RDX8_9CYAN</name>
<evidence type="ECO:0000256" key="1">
    <source>
        <dbReference type="SAM" id="Phobius"/>
    </source>
</evidence>
<keyword evidence="3" id="KW-1185">Reference proteome</keyword>
<dbReference type="EMBL" id="QXHD01000003">
    <property type="protein sequence ID" value="NEZ54474.1"/>
    <property type="molecule type" value="Genomic_DNA"/>
</dbReference>
<evidence type="ECO:0000313" key="2">
    <source>
        <dbReference type="EMBL" id="NEZ54474.1"/>
    </source>
</evidence>
<feature type="transmembrane region" description="Helical" evidence="1">
    <location>
        <begin position="17"/>
        <end position="35"/>
    </location>
</feature>
<keyword evidence="1" id="KW-0472">Membrane</keyword>
<evidence type="ECO:0008006" key="4">
    <source>
        <dbReference type="Google" id="ProtNLM"/>
    </source>
</evidence>
<accession>A0A6M0RDX8</accession>
<organism evidence="2 3">
    <name type="scientific">Adonisia turfae CCMR0081</name>
    <dbReference type="NCBI Taxonomy" id="2292702"/>
    <lineage>
        <taxon>Bacteria</taxon>
        <taxon>Bacillati</taxon>
        <taxon>Cyanobacteriota</taxon>
        <taxon>Adonisia</taxon>
        <taxon>Adonisia turfae</taxon>
    </lineage>
</organism>
<gene>
    <name evidence="2" type="ORF">DXZ20_01950</name>
</gene>
<dbReference type="AlphaFoldDB" id="A0A6M0RDX8"/>
<reference evidence="2 3" key="1">
    <citation type="journal article" date="2020" name="Microb. Ecol.">
        <title>Ecogenomics of the Marine Benthic Filamentous Cyanobacterium Adonisia.</title>
        <authorList>
            <person name="Walter J.M."/>
            <person name="Coutinho F.H."/>
            <person name="Leomil L."/>
            <person name="Hargreaves P.I."/>
            <person name="Campeao M.E."/>
            <person name="Vieira V.V."/>
            <person name="Silva B.S."/>
            <person name="Fistarol G.O."/>
            <person name="Salomon P.S."/>
            <person name="Sawabe T."/>
            <person name="Mino S."/>
            <person name="Hosokawa M."/>
            <person name="Miyashita H."/>
            <person name="Maruyama F."/>
            <person name="van Verk M.C."/>
            <person name="Dutilh B.E."/>
            <person name="Thompson C.C."/>
            <person name="Thompson F.L."/>
        </authorList>
    </citation>
    <scope>NUCLEOTIDE SEQUENCE [LARGE SCALE GENOMIC DNA]</scope>
    <source>
        <strain evidence="2 3">CCMR0081</strain>
    </source>
</reference>
<dbReference type="Proteomes" id="UP000481033">
    <property type="component" value="Unassembled WGS sequence"/>
</dbReference>
<evidence type="ECO:0000313" key="3">
    <source>
        <dbReference type="Proteomes" id="UP000481033"/>
    </source>
</evidence>
<keyword evidence="1" id="KW-0812">Transmembrane</keyword>
<comment type="caution">
    <text evidence="2">The sequence shown here is derived from an EMBL/GenBank/DDBJ whole genome shotgun (WGS) entry which is preliminary data.</text>
</comment>
<sequence>MSQHNNRVQKIELKFQLWGWALFILSASFFMAASIRVGDVLSLLGSLFFLFACILFVIPLVIMRKS</sequence>
<proteinExistence type="predicted"/>
<feature type="transmembrane region" description="Helical" evidence="1">
    <location>
        <begin position="41"/>
        <end position="62"/>
    </location>
</feature>
<keyword evidence="1" id="KW-1133">Transmembrane helix</keyword>
<protein>
    <recommendedName>
        <fullName evidence="4">Cytochrome oxidase subunit III</fullName>
    </recommendedName>
</protein>